<keyword evidence="3" id="KW-0456">Lyase</keyword>
<dbReference type="GO" id="GO:0008964">
    <property type="term" value="F:phosphoenolpyruvate carboxylase activity"/>
    <property type="evidence" value="ECO:0007669"/>
    <property type="project" value="UniProtKB-EC"/>
</dbReference>
<name>A0ABZ3BXR6_BURPY</name>
<accession>A0ABZ3BXR6</accession>
<protein>
    <recommendedName>
        <fullName evidence="2">Phosphoenolpyruvate carboxylase</fullName>
    </recommendedName>
</protein>
<dbReference type="InterPro" id="IPR015813">
    <property type="entry name" value="Pyrv/PenolPyrv_kinase-like_dom"/>
</dbReference>
<reference evidence="3 4" key="1">
    <citation type="submission" date="2024-04" db="EMBL/GenBank/DDBJ databases">
        <title>Biological Control Activity of Plant Growth Promoting Rhizobacteria Burkholderia pyrrocinia BX1 against Tobacco black shank Introduction Tobacco black shank (TBS) caused by the oomycete Phytophthora. nicotianae (P. nicotianae) has become a destructive soil.</title>
        <authorList>
            <person name="Liu X."/>
            <person name="Shu C."/>
        </authorList>
    </citation>
    <scope>NUCLEOTIDE SEQUENCE [LARGE SCALE GENOMIC DNA]</scope>
    <source>
        <strain evidence="3 4">BX1</strain>
        <plasmid evidence="3 4">unnamed</plasmid>
    </source>
</reference>
<evidence type="ECO:0000313" key="3">
    <source>
        <dbReference type="EMBL" id="WZW59374.1"/>
    </source>
</evidence>
<keyword evidence="4" id="KW-1185">Reference proteome</keyword>
<dbReference type="PANTHER" id="PTHR30523:SF6">
    <property type="entry name" value="PHOSPHOENOLPYRUVATE CARBOXYLASE"/>
    <property type="match status" value="1"/>
</dbReference>
<gene>
    <name evidence="3" type="ORF">WN985_34060</name>
</gene>
<comment type="function">
    <text evidence="1">Forms oxaloacetate, a four-carbon dicarboxylic acid source for the tricarboxylic acid cycle.</text>
</comment>
<dbReference type="PANTHER" id="PTHR30523">
    <property type="entry name" value="PHOSPHOENOLPYRUVATE CARBOXYLASE"/>
    <property type="match status" value="1"/>
</dbReference>
<evidence type="ECO:0000256" key="1">
    <source>
        <dbReference type="ARBA" id="ARBA00003670"/>
    </source>
</evidence>
<sequence>MEPRGEACEGVAVTALANRLLELTAATRERSEGDPFANPVLSLACSIMQSIGDGRIGGEDTLELVRQLRDQAFSDRAARIADYVGGVGVDANEAALESIAGRVVGDANDWDGFRARAERTRYAAVFTGHPTFALNPEVARHLADRACGAAPRRFESHRPGTVTLDAEFEQSVQAIDHARDALDRFNAALLSAARRAFPDRWLELVPRPLIVSTWVGYDTDGRTDIGWWDTLRFRLRIKRLQLARIHRQTSVIDSARKLTVRVAKALDVLDHQIAACPDGADARQTSRFAQALVARRDDALVDPETLDELYRGAIADAPDRDKLALAVSRAGLASHGLALAHTHFRLNAAQLHNAARQRLNIADSVDAPLHRRAMLAAINAELDKVQPLPVDFGALLAEQATAARTMMTIAQLVKHIDGATPVRFLIAETESGYTLLVALWLARLFGVERHVEISPLFETEEALEHGAHVLDEALRSPHYRAYVKSHGRLALQFGYSDSGRYVGQLAASYLIERLRMKITGMLARHGLNGVEVVLFDTHGESVGRGAHPGSLADRLKYLSPTASRHALNDWGLQVREESAFQGGDGYLLFGTPALALATVARIAEHAFHHAVGPVDDPIYDDPDFAADFFGSIRATMTALVDDAGYTAMLSAFGPALLDRTGSRPAARQADGAAFRARIRHPSELRAIPNNAILQQLGWCANTVHGLGAAAARQPEGFAEMRGRSRRFRRALDLAEAAFAHSDIEVLRAVTSLLDPGTWLDRALHTADGGARDATLAVAAMLERIDASAATRAMFRRALADDLALRAVWPNRARMSDREMLLHALRLALIQLVWLKATEIPEFSPRPDVTVDDLHRAIVGLDMPSVLPVLARIFPERTDDTAEYEYAEPAAPRAPGSYAREHREIFAPMRQWFESIREISVAVTHEVGTFG</sequence>
<proteinExistence type="predicted"/>
<organism evidence="3 4">
    <name type="scientific">Burkholderia pyrrocinia</name>
    <name type="common">Pseudomonas pyrrocinia</name>
    <dbReference type="NCBI Taxonomy" id="60550"/>
    <lineage>
        <taxon>Bacteria</taxon>
        <taxon>Pseudomonadati</taxon>
        <taxon>Pseudomonadota</taxon>
        <taxon>Betaproteobacteria</taxon>
        <taxon>Burkholderiales</taxon>
        <taxon>Burkholderiaceae</taxon>
        <taxon>Burkholderia</taxon>
        <taxon>Burkholderia cepacia complex</taxon>
    </lineage>
</organism>
<dbReference type="Pfam" id="PF00311">
    <property type="entry name" value="PEPcase"/>
    <property type="match status" value="1"/>
</dbReference>
<dbReference type="EMBL" id="CP150851">
    <property type="protein sequence ID" value="WZW59374.1"/>
    <property type="molecule type" value="Genomic_DNA"/>
</dbReference>
<geneLocation type="plasmid" evidence="3 4">
    <name>unnamed</name>
</geneLocation>
<evidence type="ECO:0000313" key="4">
    <source>
        <dbReference type="Proteomes" id="UP001484179"/>
    </source>
</evidence>
<evidence type="ECO:0000256" key="2">
    <source>
        <dbReference type="ARBA" id="ARBA00022419"/>
    </source>
</evidence>
<keyword evidence="3" id="KW-0614">Plasmid</keyword>
<dbReference type="InterPro" id="IPR021135">
    <property type="entry name" value="PEP_COase"/>
</dbReference>
<dbReference type="Proteomes" id="UP001484179">
    <property type="component" value="Plasmid unnamed"/>
</dbReference>
<dbReference type="SUPFAM" id="SSF51621">
    <property type="entry name" value="Phosphoenolpyruvate/pyruvate domain"/>
    <property type="match status" value="1"/>
</dbReference>
<dbReference type="RefSeq" id="WP_342312569.1">
    <property type="nucleotide sequence ID" value="NZ_CP150851.1"/>
</dbReference>